<dbReference type="Gene3D" id="3.40.50.1820">
    <property type="entry name" value="alpha/beta hydrolase"/>
    <property type="match status" value="1"/>
</dbReference>
<dbReference type="SUPFAM" id="SSF53474">
    <property type="entry name" value="alpha/beta-Hydrolases"/>
    <property type="match status" value="1"/>
</dbReference>
<dbReference type="GO" id="GO:0016042">
    <property type="term" value="P:lipid catabolic process"/>
    <property type="evidence" value="ECO:0007669"/>
    <property type="project" value="InterPro"/>
</dbReference>
<dbReference type="InterPro" id="IPR002918">
    <property type="entry name" value="Lipase_EstA/Esterase_EstB"/>
</dbReference>
<sequence>MRTHRQMRWTAAAAGMGLAVSMLGAPVAAAEEVPDLPGAISVWQVPDRVGPAHITHHDAARYARQHPGSVPPGVNDYTCTPTADHPRPVVLVHGTDSNAYSDWAALGPRLAGSGYCVFALNYGGEPGGDNYGTEDMTVSAGQLAQFVDEVRDATAAAEVDIVGYSQGATVARFYVNRLGGAAAVDQWIGLASPTYGGTLFGLVPVLEQTPGGMQWAREAIPPELVSPALEQQAQGSSFLDDLNGGADTVPGTRYTTIGSRLDEVIQPATNIALRDGSATNLMIGDLCPSNQSGHFRMPYDEYTVELVMGVLDPAQAPAPPPCTVVPAGTGVLEMILTEKF</sequence>
<dbReference type="OrthoDB" id="8871309at2"/>
<evidence type="ECO:0000313" key="2">
    <source>
        <dbReference type="EMBL" id="ABH00138.1"/>
    </source>
</evidence>
<dbReference type="GO" id="GO:0016298">
    <property type="term" value="F:lipase activity"/>
    <property type="evidence" value="ECO:0007669"/>
    <property type="project" value="TreeGrafter"/>
</dbReference>
<feature type="chain" id="PRO_5038344956" evidence="1">
    <location>
        <begin position="31"/>
        <end position="340"/>
    </location>
</feature>
<proteinExistence type="predicted"/>
<keyword evidence="1" id="KW-0732">Signal</keyword>
<geneLocation type="plasmid" evidence="2 3">
    <name>pRHL1</name>
</geneLocation>
<evidence type="ECO:0000256" key="1">
    <source>
        <dbReference type="SAM" id="SignalP"/>
    </source>
</evidence>
<dbReference type="KEGG" id="rha:RHA1_ro09094"/>
<accession>Q0RX48</accession>
<name>Q0RX48_RHOJR</name>
<reference evidence="3" key="1">
    <citation type="journal article" date="2006" name="Proc. Natl. Acad. Sci. U.S.A.">
        <title>The complete genome of Rhodococcus sp. RHA1 provides insights into a catabolic powerhouse.</title>
        <authorList>
            <person name="McLeod M.P."/>
            <person name="Warren R.L."/>
            <person name="Hsiao W.W.L."/>
            <person name="Araki N."/>
            <person name="Myhre M."/>
            <person name="Fernandes C."/>
            <person name="Miyazawa D."/>
            <person name="Wong W."/>
            <person name="Lillquist A.L."/>
            <person name="Wang D."/>
            <person name="Dosanjh M."/>
            <person name="Hara H."/>
            <person name="Petrescu A."/>
            <person name="Morin R.D."/>
            <person name="Yang G."/>
            <person name="Stott J.M."/>
            <person name="Schein J.E."/>
            <person name="Shin H."/>
            <person name="Smailus D."/>
            <person name="Siddiqui A.S."/>
            <person name="Marra M.A."/>
            <person name="Jones S.J.M."/>
            <person name="Holt R."/>
            <person name="Brinkman F.S.L."/>
            <person name="Miyauchi K."/>
            <person name="Fukuda M."/>
            <person name="Davies J.E."/>
            <person name="Mohn W.W."/>
            <person name="Eltis L.D."/>
        </authorList>
    </citation>
    <scope>NUCLEOTIDE SEQUENCE [LARGE SCALE GENOMIC DNA]</scope>
    <source>
        <strain evidence="3">RHA1</strain>
    </source>
</reference>
<dbReference type="PANTHER" id="PTHR32015">
    <property type="entry name" value="FASTING INDUCED LIPASE"/>
    <property type="match status" value="1"/>
</dbReference>
<dbReference type="EMBL" id="CP000432">
    <property type="protein sequence ID" value="ABH00138.1"/>
    <property type="molecule type" value="Genomic_DNA"/>
</dbReference>
<dbReference type="InterPro" id="IPR029058">
    <property type="entry name" value="AB_hydrolase_fold"/>
</dbReference>
<gene>
    <name evidence="2" type="ordered locus">RHA1_ro09094</name>
</gene>
<dbReference type="Proteomes" id="UP000008710">
    <property type="component" value="Plasmid pRHL1"/>
</dbReference>
<dbReference type="HOGENOM" id="CLU_029537_1_1_11"/>
<dbReference type="Pfam" id="PF01674">
    <property type="entry name" value="Lipase_2"/>
    <property type="match status" value="1"/>
</dbReference>
<evidence type="ECO:0000313" key="3">
    <source>
        <dbReference type="Proteomes" id="UP000008710"/>
    </source>
</evidence>
<keyword evidence="2" id="KW-0614">Plasmid</keyword>
<feature type="signal peptide" evidence="1">
    <location>
        <begin position="1"/>
        <end position="30"/>
    </location>
</feature>
<protein>
    <submittedName>
        <fullName evidence="2">Probable lipase</fullName>
    </submittedName>
</protein>
<dbReference type="AlphaFoldDB" id="Q0RX48"/>
<organism evidence="2 3">
    <name type="scientific">Rhodococcus jostii (strain RHA1)</name>
    <dbReference type="NCBI Taxonomy" id="101510"/>
    <lineage>
        <taxon>Bacteria</taxon>
        <taxon>Bacillati</taxon>
        <taxon>Actinomycetota</taxon>
        <taxon>Actinomycetes</taxon>
        <taxon>Mycobacteriales</taxon>
        <taxon>Nocardiaceae</taxon>
        <taxon>Rhodococcus</taxon>
    </lineage>
</organism>
<dbReference type="PANTHER" id="PTHR32015:SF1">
    <property type="entry name" value="LIPASE"/>
    <property type="match status" value="1"/>
</dbReference>